<reference evidence="1" key="1">
    <citation type="submission" date="2020-10" db="EMBL/GenBank/DDBJ databases">
        <authorList>
            <person name="Gilroy R."/>
        </authorList>
    </citation>
    <scope>NUCLEOTIDE SEQUENCE</scope>
    <source>
        <strain evidence="1">11687</strain>
    </source>
</reference>
<sequence>MNTTEKTAMTPEEKLAAYERMQAFVKSEYTALTEKMEKLKAEDKTKTVSYRESLGCRTYYKAVLELYEKFGL</sequence>
<evidence type="ECO:0000313" key="1">
    <source>
        <dbReference type="EMBL" id="HIU59508.1"/>
    </source>
</evidence>
<comment type="caution">
    <text evidence="1">The sequence shown here is derived from an EMBL/GenBank/DDBJ whole genome shotgun (WGS) entry which is preliminary data.</text>
</comment>
<accession>A0A9D1MG95</accession>
<name>A0A9D1MG95_9FIRM</name>
<dbReference type="AlphaFoldDB" id="A0A9D1MG95"/>
<reference evidence="1" key="2">
    <citation type="journal article" date="2021" name="PeerJ">
        <title>Extensive microbial diversity within the chicken gut microbiome revealed by metagenomics and culture.</title>
        <authorList>
            <person name="Gilroy R."/>
            <person name="Ravi A."/>
            <person name="Getino M."/>
            <person name="Pursley I."/>
            <person name="Horton D.L."/>
            <person name="Alikhan N.F."/>
            <person name="Baker D."/>
            <person name="Gharbi K."/>
            <person name="Hall N."/>
            <person name="Watson M."/>
            <person name="Adriaenssens E.M."/>
            <person name="Foster-Nyarko E."/>
            <person name="Jarju S."/>
            <person name="Secka A."/>
            <person name="Antonio M."/>
            <person name="Oren A."/>
            <person name="Chaudhuri R.R."/>
            <person name="La Ragione R."/>
            <person name="Hildebrand F."/>
            <person name="Pallen M.J."/>
        </authorList>
    </citation>
    <scope>NUCLEOTIDE SEQUENCE</scope>
    <source>
        <strain evidence="1">11687</strain>
    </source>
</reference>
<organism evidence="1 2">
    <name type="scientific">Candidatus Scatosoma pullistercoris</name>
    <dbReference type="NCBI Taxonomy" id="2840934"/>
    <lineage>
        <taxon>Bacteria</taxon>
        <taxon>Bacillati</taxon>
        <taxon>Bacillota</taxon>
        <taxon>Clostridia</taxon>
        <taxon>Candidatus Scatosoma</taxon>
    </lineage>
</organism>
<dbReference type="EMBL" id="DVMZ01000141">
    <property type="protein sequence ID" value="HIU59508.1"/>
    <property type="molecule type" value="Genomic_DNA"/>
</dbReference>
<gene>
    <name evidence="1" type="ORF">IAC57_05325</name>
</gene>
<dbReference type="Proteomes" id="UP000824081">
    <property type="component" value="Unassembled WGS sequence"/>
</dbReference>
<proteinExistence type="predicted"/>
<evidence type="ECO:0000313" key="2">
    <source>
        <dbReference type="Proteomes" id="UP000824081"/>
    </source>
</evidence>
<protein>
    <submittedName>
        <fullName evidence="1">Uncharacterized protein</fullName>
    </submittedName>
</protein>